<organism evidence="1 2">
    <name type="scientific">Taxus chinensis</name>
    <name type="common">Chinese yew</name>
    <name type="synonym">Taxus wallichiana var. chinensis</name>
    <dbReference type="NCBI Taxonomy" id="29808"/>
    <lineage>
        <taxon>Eukaryota</taxon>
        <taxon>Viridiplantae</taxon>
        <taxon>Streptophyta</taxon>
        <taxon>Embryophyta</taxon>
        <taxon>Tracheophyta</taxon>
        <taxon>Spermatophyta</taxon>
        <taxon>Pinopsida</taxon>
        <taxon>Pinidae</taxon>
        <taxon>Conifers II</taxon>
        <taxon>Cupressales</taxon>
        <taxon>Taxaceae</taxon>
        <taxon>Taxus</taxon>
    </lineage>
</organism>
<accession>A0AA38G9Y2</accession>
<feature type="non-terminal residue" evidence="1">
    <location>
        <position position="1"/>
    </location>
</feature>
<sequence length="91" mass="9820">TGKEICDKDVKVYMGGFMEVPNIRVVMGVLGRDVVNSLGMKSVDREACAVKDDVDVARVGMDVDERDVVEVKGVDKVVVGIVDVRIAPKGE</sequence>
<evidence type="ECO:0000313" key="1">
    <source>
        <dbReference type="EMBL" id="KAH9317264.1"/>
    </source>
</evidence>
<dbReference type="EMBL" id="JAHRHJ020000004">
    <property type="protein sequence ID" value="KAH9317264.1"/>
    <property type="molecule type" value="Genomic_DNA"/>
</dbReference>
<dbReference type="Proteomes" id="UP000824469">
    <property type="component" value="Unassembled WGS sequence"/>
</dbReference>
<feature type="non-terminal residue" evidence="1">
    <location>
        <position position="91"/>
    </location>
</feature>
<comment type="caution">
    <text evidence="1">The sequence shown here is derived from an EMBL/GenBank/DDBJ whole genome shotgun (WGS) entry which is preliminary data.</text>
</comment>
<dbReference type="AlphaFoldDB" id="A0AA38G9Y2"/>
<keyword evidence="2" id="KW-1185">Reference proteome</keyword>
<name>A0AA38G9Y2_TAXCH</name>
<gene>
    <name evidence="1" type="ORF">KI387_019033</name>
</gene>
<protein>
    <submittedName>
        <fullName evidence="1">Uncharacterized protein</fullName>
    </submittedName>
</protein>
<evidence type="ECO:0000313" key="2">
    <source>
        <dbReference type="Proteomes" id="UP000824469"/>
    </source>
</evidence>
<proteinExistence type="predicted"/>
<reference evidence="1 2" key="1">
    <citation type="journal article" date="2021" name="Nat. Plants">
        <title>The Taxus genome provides insights into paclitaxel biosynthesis.</title>
        <authorList>
            <person name="Xiong X."/>
            <person name="Gou J."/>
            <person name="Liao Q."/>
            <person name="Li Y."/>
            <person name="Zhou Q."/>
            <person name="Bi G."/>
            <person name="Li C."/>
            <person name="Du R."/>
            <person name="Wang X."/>
            <person name="Sun T."/>
            <person name="Guo L."/>
            <person name="Liang H."/>
            <person name="Lu P."/>
            <person name="Wu Y."/>
            <person name="Zhang Z."/>
            <person name="Ro D.K."/>
            <person name="Shang Y."/>
            <person name="Huang S."/>
            <person name="Yan J."/>
        </authorList>
    </citation>
    <scope>NUCLEOTIDE SEQUENCE [LARGE SCALE GENOMIC DNA]</scope>
    <source>
        <strain evidence="1">Ta-2019</strain>
    </source>
</reference>